<feature type="transmembrane region" description="Helical" evidence="1">
    <location>
        <begin position="62"/>
        <end position="84"/>
    </location>
</feature>
<dbReference type="RefSeq" id="WP_379787494.1">
    <property type="nucleotide sequence ID" value="NZ_JBHSHL010000009.1"/>
</dbReference>
<keyword evidence="1" id="KW-1133">Transmembrane helix</keyword>
<keyword evidence="1" id="KW-0812">Transmembrane</keyword>
<evidence type="ECO:0000256" key="1">
    <source>
        <dbReference type="SAM" id="Phobius"/>
    </source>
</evidence>
<gene>
    <name evidence="2" type="ORF">ACFO4R_02860</name>
</gene>
<evidence type="ECO:0000313" key="2">
    <source>
        <dbReference type="EMBL" id="MFC4804014.1"/>
    </source>
</evidence>
<comment type="caution">
    <text evidence="2">The sequence shown here is derived from an EMBL/GenBank/DDBJ whole genome shotgun (WGS) entry which is preliminary data.</text>
</comment>
<evidence type="ECO:0000313" key="3">
    <source>
        <dbReference type="Proteomes" id="UP001595916"/>
    </source>
</evidence>
<dbReference type="Gene3D" id="1.10.1760.20">
    <property type="match status" value="1"/>
</dbReference>
<dbReference type="Pfam" id="PF07456">
    <property type="entry name" value="Hpre_diP_synt_I"/>
    <property type="match status" value="1"/>
</dbReference>
<accession>A0ABV9QMV6</accession>
<proteinExistence type="predicted"/>
<name>A0ABV9QMV6_9FIRM</name>
<keyword evidence="3" id="KW-1185">Reference proteome</keyword>
<keyword evidence="1" id="KW-0472">Membrane</keyword>
<dbReference type="InterPro" id="IPR010898">
    <property type="entry name" value="Hpre_diP_synth_I"/>
</dbReference>
<dbReference type="Proteomes" id="UP001595916">
    <property type="component" value="Unassembled WGS sequence"/>
</dbReference>
<sequence>MRKTKKLIFLGLMIAYSLILHLVESTMPGLHFIAPGAKLGLTNIITVVLLYSVSRKEAFTVLLMRILLGSVFAGSFSSFLYSLSGGVFSFMTMVLMQNLEKYEISILGVSVMGALAFNIGQLIMAGLIIRNMSIIVYFPAMAAVSVATGTFVGLVANFLLQRDLFRIGGMRI</sequence>
<dbReference type="EMBL" id="JBHSHL010000009">
    <property type="protein sequence ID" value="MFC4804014.1"/>
    <property type="molecule type" value="Genomic_DNA"/>
</dbReference>
<organism evidence="2 3">
    <name type="scientific">Filifactor villosus</name>
    <dbReference type="NCBI Taxonomy" id="29374"/>
    <lineage>
        <taxon>Bacteria</taxon>
        <taxon>Bacillati</taxon>
        <taxon>Bacillota</taxon>
        <taxon>Clostridia</taxon>
        <taxon>Peptostreptococcales</taxon>
        <taxon>Filifactoraceae</taxon>
        <taxon>Filifactor</taxon>
    </lineage>
</organism>
<feature type="transmembrane region" description="Helical" evidence="1">
    <location>
        <begin position="104"/>
        <end position="129"/>
    </location>
</feature>
<dbReference type="InterPro" id="IPR014535">
    <property type="entry name" value="Hpre_diP_synt_I"/>
</dbReference>
<dbReference type="PIRSF" id="PIRSF027391">
    <property type="entry name" value="Hpre_diP_synt_I"/>
    <property type="match status" value="1"/>
</dbReference>
<protein>
    <submittedName>
        <fullName evidence="2">Gx transporter family protein</fullName>
    </submittedName>
</protein>
<feature type="transmembrane region" description="Helical" evidence="1">
    <location>
        <begin position="136"/>
        <end position="160"/>
    </location>
</feature>
<feature type="transmembrane region" description="Helical" evidence="1">
    <location>
        <begin position="29"/>
        <end position="50"/>
    </location>
</feature>
<reference evidence="3" key="1">
    <citation type="journal article" date="2019" name="Int. J. Syst. Evol. Microbiol.">
        <title>The Global Catalogue of Microorganisms (GCM) 10K type strain sequencing project: providing services to taxonomists for standard genome sequencing and annotation.</title>
        <authorList>
            <consortium name="The Broad Institute Genomics Platform"/>
            <consortium name="The Broad Institute Genome Sequencing Center for Infectious Disease"/>
            <person name="Wu L."/>
            <person name="Ma J."/>
        </authorList>
    </citation>
    <scope>NUCLEOTIDE SEQUENCE [LARGE SCALE GENOMIC DNA]</scope>
    <source>
        <strain evidence="3">CCUG 46385</strain>
    </source>
</reference>
<feature type="transmembrane region" description="Helical" evidence="1">
    <location>
        <begin position="7"/>
        <end position="23"/>
    </location>
</feature>